<dbReference type="Gene3D" id="3.30.70.270">
    <property type="match status" value="2"/>
</dbReference>
<dbReference type="Pfam" id="PF17919">
    <property type="entry name" value="RT_RNaseH_2"/>
    <property type="match status" value="1"/>
</dbReference>
<dbReference type="InterPro" id="IPR041577">
    <property type="entry name" value="RT_RNaseH_2"/>
</dbReference>
<dbReference type="OrthoDB" id="2194544at2759"/>
<dbReference type="AlphaFoldDB" id="A0A0R0LZB2"/>
<comment type="caution">
    <text evidence="2">The sequence shown here is derived from an EMBL/GenBank/DDBJ whole genome shotgun (WGS) entry which is preliminary data.</text>
</comment>
<proteinExistence type="predicted"/>
<sequence length="410" mass="48477">MKRQKINLNIPKKKIKIGTGNELEWTIPIKVMSRLTKKAESVISNIEEESVTRIKKRIEQKIDIYLKETDFKKPINGEEFRIELKTNEIPNMKPYNIPIYRQEQLKKELDRMVKEDVLIPIDANFGSPCFTEKKENGDLRILNDYRGLNEITMKIENYFPSVQDAFHKMIRSKIFSKFDLKKGYYQVAIHPDDMHKTAFVTPFGKYAYKRIPLGLVNPPKYFHNVIVRILNDIPNITIFLDDILIFTNTLDEHEKIIDEILKRFKEKNIIINKEKSKICQKEITFLGFTISADKYGPDQSRLEDFTKWEKPKTRRQLLRLLGKVNWYRQYVPNLSIKLEPFNSKLKGNKRKVHVTDEEMKIITDIYHYLRDQASLYYPDLNKIFYIETDASEEGFGGILYQDKGIVSYLS</sequence>
<organism evidence="2 3">
    <name type="scientific">Pseudoloma neurophilia</name>
    <dbReference type="NCBI Taxonomy" id="146866"/>
    <lineage>
        <taxon>Eukaryota</taxon>
        <taxon>Fungi</taxon>
        <taxon>Fungi incertae sedis</taxon>
        <taxon>Microsporidia</taxon>
        <taxon>Pseudoloma</taxon>
    </lineage>
</organism>
<dbReference type="InterPro" id="IPR000477">
    <property type="entry name" value="RT_dom"/>
</dbReference>
<name>A0A0R0LZB2_9MICR</name>
<dbReference type="PROSITE" id="PS50878">
    <property type="entry name" value="RT_POL"/>
    <property type="match status" value="1"/>
</dbReference>
<reference evidence="2 3" key="1">
    <citation type="submission" date="2015-07" db="EMBL/GenBank/DDBJ databases">
        <title>The genome of Pseudoloma neurophilia, a relevant intracellular parasite of the zebrafish.</title>
        <authorList>
            <person name="Ndikumana S."/>
            <person name="Pelin A."/>
            <person name="Sanders J."/>
            <person name="Corradi N."/>
        </authorList>
    </citation>
    <scope>NUCLEOTIDE SEQUENCE [LARGE SCALE GENOMIC DNA]</scope>
    <source>
        <strain evidence="2 3">MK1</strain>
    </source>
</reference>
<dbReference type="CDD" id="cd01647">
    <property type="entry name" value="RT_LTR"/>
    <property type="match status" value="1"/>
</dbReference>
<protein>
    <submittedName>
        <fullName evidence="2">Putative LTR retrotransposon</fullName>
    </submittedName>
</protein>
<dbReference type="Gene3D" id="3.10.10.10">
    <property type="entry name" value="HIV Type 1 Reverse Transcriptase, subunit A, domain 1"/>
    <property type="match status" value="1"/>
</dbReference>
<dbReference type="VEuPathDB" id="MicrosporidiaDB:M153_3277000529"/>
<dbReference type="EMBL" id="LGUB01000728">
    <property type="protein sequence ID" value="KRH92718.1"/>
    <property type="molecule type" value="Genomic_DNA"/>
</dbReference>
<dbReference type="InterPro" id="IPR051320">
    <property type="entry name" value="Viral_Replic_Matur_Polypro"/>
</dbReference>
<dbReference type="PANTHER" id="PTHR33064:SF37">
    <property type="entry name" value="RIBONUCLEASE H"/>
    <property type="match status" value="1"/>
</dbReference>
<accession>A0A0R0LZB2</accession>
<evidence type="ECO:0000313" key="3">
    <source>
        <dbReference type="Proteomes" id="UP000051530"/>
    </source>
</evidence>
<dbReference type="InterPro" id="IPR043128">
    <property type="entry name" value="Rev_trsase/Diguanyl_cyclase"/>
</dbReference>
<feature type="domain" description="Reverse transcriptase" evidence="1">
    <location>
        <begin position="112"/>
        <end position="290"/>
    </location>
</feature>
<feature type="non-terminal residue" evidence="2">
    <location>
        <position position="410"/>
    </location>
</feature>
<evidence type="ECO:0000313" key="2">
    <source>
        <dbReference type="EMBL" id="KRH92718.1"/>
    </source>
</evidence>
<dbReference type="InterPro" id="IPR043502">
    <property type="entry name" value="DNA/RNA_pol_sf"/>
</dbReference>
<keyword evidence="3" id="KW-1185">Reference proteome</keyword>
<dbReference type="Proteomes" id="UP000051530">
    <property type="component" value="Unassembled WGS sequence"/>
</dbReference>
<dbReference type="SUPFAM" id="SSF56672">
    <property type="entry name" value="DNA/RNA polymerases"/>
    <property type="match status" value="1"/>
</dbReference>
<evidence type="ECO:0000259" key="1">
    <source>
        <dbReference type="PROSITE" id="PS50878"/>
    </source>
</evidence>
<dbReference type="Pfam" id="PF00078">
    <property type="entry name" value="RVT_1"/>
    <property type="match status" value="1"/>
</dbReference>
<gene>
    <name evidence="2" type="ORF">M153_3277000529</name>
</gene>
<dbReference type="PANTHER" id="PTHR33064">
    <property type="entry name" value="POL PROTEIN"/>
    <property type="match status" value="1"/>
</dbReference>